<reference evidence="18 19" key="1">
    <citation type="submission" date="2018-01" db="EMBL/GenBank/DDBJ databases">
        <title>The whole genome sequencing and assembly of Paenibacillus chitinolyticus KCCM 41400 strain.</title>
        <authorList>
            <person name="Kim J.-Y."/>
            <person name="Park M.-K."/>
            <person name="Lee Y.-J."/>
            <person name="Yi H."/>
            <person name="Bahn Y.-S."/>
            <person name="Kim J.F."/>
            <person name="Lee D.-W."/>
        </authorList>
    </citation>
    <scope>NUCLEOTIDE SEQUENCE [LARGE SCALE GENOMIC DNA]</scope>
    <source>
        <strain evidence="18 19">KCCM 41400</strain>
    </source>
</reference>
<evidence type="ECO:0000256" key="15">
    <source>
        <dbReference type="PIRNR" id="PIRNR004491"/>
    </source>
</evidence>
<comment type="function">
    <text evidence="1">Catalyzes the phosphorylation of riboflavin to FMN followed by the adenylation of FMN to FAD.</text>
</comment>
<evidence type="ECO:0000256" key="6">
    <source>
        <dbReference type="ARBA" id="ARBA00022679"/>
    </source>
</evidence>
<evidence type="ECO:0000256" key="8">
    <source>
        <dbReference type="ARBA" id="ARBA00022741"/>
    </source>
</evidence>
<dbReference type="Pfam" id="PF06574">
    <property type="entry name" value="FAD_syn"/>
    <property type="match status" value="1"/>
</dbReference>
<dbReference type="EC" id="2.7.7.2" evidence="15"/>
<dbReference type="PIRSF" id="PIRSF004491">
    <property type="entry name" value="FAD_Synth"/>
    <property type="match status" value="1"/>
</dbReference>
<evidence type="ECO:0000256" key="1">
    <source>
        <dbReference type="ARBA" id="ARBA00002121"/>
    </source>
</evidence>
<evidence type="ECO:0000256" key="5">
    <source>
        <dbReference type="ARBA" id="ARBA00022643"/>
    </source>
</evidence>
<comment type="catalytic activity">
    <reaction evidence="14 15">
        <text>FMN + ATP + H(+) = FAD + diphosphate</text>
        <dbReference type="Rhea" id="RHEA:17237"/>
        <dbReference type="ChEBI" id="CHEBI:15378"/>
        <dbReference type="ChEBI" id="CHEBI:30616"/>
        <dbReference type="ChEBI" id="CHEBI:33019"/>
        <dbReference type="ChEBI" id="CHEBI:57692"/>
        <dbReference type="ChEBI" id="CHEBI:58210"/>
        <dbReference type="EC" id="2.7.7.2"/>
    </reaction>
</comment>
<dbReference type="Gene3D" id="3.40.50.620">
    <property type="entry name" value="HUPs"/>
    <property type="match status" value="1"/>
</dbReference>
<accession>A0A410X018</accession>
<dbReference type="InterPro" id="IPR023468">
    <property type="entry name" value="Riboflavin_kinase"/>
</dbReference>
<dbReference type="InterPro" id="IPR023465">
    <property type="entry name" value="Riboflavin_kinase_dom_sf"/>
</dbReference>
<dbReference type="GO" id="GO:0006747">
    <property type="term" value="P:FAD biosynthetic process"/>
    <property type="evidence" value="ECO:0007669"/>
    <property type="project" value="UniProtKB-UniRule"/>
</dbReference>
<gene>
    <name evidence="17" type="ORF">M5X16_08920</name>
    <name evidence="18" type="ORF">PC41400_21190</name>
</gene>
<evidence type="ECO:0000313" key="17">
    <source>
        <dbReference type="EMBL" id="MCY9595894.1"/>
    </source>
</evidence>
<evidence type="ECO:0000256" key="9">
    <source>
        <dbReference type="ARBA" id="ARBA00022777"/>
    </source>
</evidence>
<evidence type="ECO:0000256" key="3">
    <source>
        <dbReference type="ARBA" id="ARBA00005201"/>
    </source>
</evidence>
<evidence type="ECO:0000256" key="10">
    <source>
        <dbReference type="ARBA" id="ARBA00022827"/>
    </source>
</evidence>
<sequence length="314" mass="34742">MQTIHLSYPIENAELLPLAGKKVIAIGDFDGVHLGHREVIQRAVENARELGIPAAIMTFDPHPRELLGQEKYARLLTPTSYKMELFEKLGVDCTYVLKFDTALMQASPQQFVDRVLEALGVETVVVGFDFTFGYKGRGTPDTLCELGHGRFAVEVIRPYRMNGAKVSSTAIREALLTGHPPGASELLGRGYGIRGVVVSGDKRGRQLGFPTANLRMSENFLVPASGVYAVRAFVGGSWYRAVMNIGTKPTFHSGEVMSLEVHLLDFDQDIYGSTVFVEFVDYLRPERKFNGIDELITQLKRDVATAEAKFAQIL</sequence>
<evidence type="ECO:0000256" key="14">
    <source>
        <dbReference type="ARBA" id="ARBA00049494"/>
    </source>
</evidence>
<comment type="pathway">
    <text evidence="2 15">Cofactor biosynthesis; FAD biosynthesis; FAD from FMN: step 1/1.</text>
</comment>
<evidence type="ECO:0000313" key="18">
    <source>
        <dbReference type="EMBL" id="QAV20039.1"/>
    </source>
</evidence>
<dbReference type="GO" id="GO:0005524">
    <property type="term" value="F:ATP binding"/>
    <property type="evidence" value="ECO:0007669"/>
    <property type="project" value="UniProtKB-UniRule"/>
</dbReference>
<dbReference type="Pfam" id="PF01687">
    <property type="entry name" value="Flavokinase"/>
    <property type="match status" value="1"/>
</dbReference>
<dbReference type="PANTHER" id="PTHR22749">
    <property type="entry name" value="RIBOFLAVIN KINASE/FMN ADENYLYLTRANSFERASE"/>
    <property type="match status" value="1"/>
</dbReference>
<keyword evidence="7 15" id="KW-0548">Nucleotidyltransferase</keyword>
<evidence type="ECO:0000313" key="20">
    <source>
        <dbReference type="Proteomes" id="UP001527202"/>
    </source>
</evidence>
<proteinExistence type="inferred from homology"/>
<keyword evidence="5 15" id="KW-0288">FMN</keyword>
<dbReference type="GO" id="GO:0009231">
    <property type="term" value="P:riboflavin biosynthetic process"/>
    <property type="evidence" value="ECO:0007669"/>
    <property type="project" value="InterPro"/>
</dbReference>
<evidence type="ECO:0000313" key="19">
    <source>
        <dbReference type="Proteomes" id="UP000288943"/>
    </source>
</evidence>
<dbReference type="InterPro" id="IPR015864">
    <property type="entry name" value="FAD_synthase"/>
</dbReference>
<dbReference type="Gene3D" id="2.40.30.30">
    <property type="entry name" value="Riboflavin kinase-like"/>
    <property type="match status" value="1"/>
</dbReference>
<dbReference type="KEGG" id="pchi:PC41400_21190"/>
<dbReference type="SUPFAM" id="SSF52374">
    <property type="entry name" value="Nucleotidylyl transferase"/>
    <property type="match status" value="1"/>
</dbReference>
<dbReference type="NCBIfam" id="NF004162">
    <property type="entry name" value="PRK05627.1-5"/>
    <property type="match status" value="1"/>
</dbReference>
<comment type="similarity">
    <text evidence="15">Belongs to the ribF family.</text>
</comment>
<dbReference type="GeneID" id="95377310"/>
<keyword evidence="20" id="KW-1185">Reference proteome</keyword>
<dbReference type="InterPro" id="IPR015865">
    <property type="entry name" value="Riboflavin_kinase_bac/euk"/>
</dbReference>
<dbReference type="EC" id="2.7.1.26" evidence="15"/>
<evidence type="ECO:0000256" key="12">
    <source>
        <dbReference type="ARBA" id="ARBA00023268"/>
    </source>
</evidence>
<evidence type="ECO:0000256" key="7">
    <source>
        <dbReference type="ARBA" id="ARBA00022695"/>
    </source>
</evidence>
<dbReference type="SUPFAM" id="SSF82114">
    <property type="entry name" value="Riboflavin kinase-like"/>
    <property type="match status" value="1"/>
</dbReference>
<keyword evidence="9 15" id="KW-0418">Kinase</keyword>
<feature type="domain" description="Riboflavin kinase" evidence="16">
    <location>
        <begin position="186"/>
        <end position="311"/>
    </location>
</feature>
<evidence type="ECO:0000256" key="4">
    <source>
        <dbReference type="ARBA" id="ARBA00022630"/>
    </source>
</evidence>
<dbReference type="UniPathway" id="UPA00276">
    <property type="reaction ID" value="UER00406"/>
</dbReference>
<name>A0A410X018_9BACL</name>
<keyword evidence="6 15" id="KW-0808">Transferase</keyword>
<dbReference type="InterPro" id="IPR002606">
    <property type="entry name" value="Riboflavin_kinase_bac"/>
</dbReference>
<keyword evidence="8 15" id="KW-0547">Nucleotide-binding</keyword>
<protein>
    <recommendedName>
        <fullName evidence="15">Riboflavin biosynthesis protein</fullName>
    </recommendedName>
    <domain>
        <recommendedName>
            <fullName evidence="15">Riboflavin kinase</fullName>
            <ecNumber evidence="15">2.7.1.26</ecNumber>
        </recommendedName>
        <alternativeName>
            <fullName evidence="15">Flavokinase</fullName>
        </alternativeName>
    </domain>
    <domain>
        <recommendedName>
            <fullName evidence="15">FMN adenylyltransferase</fullName>
            <ecNumber evidence="15">2.7.7.2</ecNumber>
        </recommendedName>
        <alternativeName>
            <fullName evidence="15">FAD pyrophosphorylase</fullName>
        </alternativeName>
        <alternativeName>
            <fullName evidence="15">FAD synthase</fullName>
        </alternativeName>
    </domain>
</protein>
<dbReference type="FunFam" id="3.40.50.620:FF:000021">
    <property type="entry name" value="Riboflavin biosynthesis protein"/>
    <property type="match status" value="1"/>
</dbReference>
<dbReference type="GO" id="GO:0009398">
    <property type="term" value="P:FMN biosynthetic process"/>
    <property type="evidence" value="ECO:0007669"/>
    <property type="project" value="UniProtKB-UniRule"/>
</dbReference>
<dbReference type="SMART" id="SM00904">
    <property type="entry name" value="Flavokinase"/>
    <property type="match status" value="1"/>
</dbReference>
<dbReference type="FunFam" id="2.40.30.30:FF:000003">
    <property type="entry name" value="Riboflavin biosynthesis protein"/>
    <property type="match status" value="1"/>
</dbReference>
<dbReference type="CDD" id="cd02064">
    <property type="entry name" value="FAD_synthetase_N"/>
    <property type="match status" value="1"/>
</dbReference>
<keyword evidence="10 15" id="KW-0274">FAD</keyword>
<dbReference type="RefSeq" id="WP_042233071.1">
    <property type="nucleotide sequence ID" value="NZ_CP026520.1"/>
</dbReference>
<reference evidence="17 20" key="2">
    <citation type="submission" date="2022-05" db="EMBL/GenBank/DDBJ databases">
        <title>Genome Sequencing of Bee-Associated Microbes.</title>
        <authorList>
            <person name="Dunlap C."/>
        </authorList>
    </citation>
    <scope>NUCLEOTIDE SEQUENCE [LARGE SCALE GENOMIC DNA]</scope>
    <source>
        <strain evidence="17 20">NRRL B-23120</strain>
    </source>
</reference>
<dbReference type="GO" id="GO:0003919">
    <property type="term" value="F:FMN adenylyltransferase activity"/>
    <property type="evidence" value="ECO:0007669"/>
    <property type="project" value="UniProtKB-UniRule"/>
</dbReference>
<comment type="pathway">
    <text evidence="3 15">Cofactor biosynthesis; FMN biosynthesis; FMN from riboflavin (ATP route): step 1/1.</text>
</comment>
<evidence type="ECO:0000256" key="11">
    <source>
        <dbReference type="ARBA" id="ARBA00022840"/>
    </source>
</evidence>
<dbReference type="Proteomes" id="UP001527202">
    <property type="component" value="Unassembled WGS sequence"/>
</dbReference>
<dbReference type="InterPro" id="IPR014729">
    <property type="entry name" value="Rossmann-like_a/b/a_fold"/>
</dbReference>
<evidence type="ECO:0000259" key="16">
    <source>
        <dbReference type="SMART" id="SM00904"/>
    </source>
</evidence>
<comment type="catalytic activity">
    <reaction evidence="13 15">
        <text>riboflavin + ATP = FMN + ADP + H(+)</text>
        <dbReference type="Rhea" id="RHEA:14357"/>
        <dbReference type="ChEBI" id="CHEBI:15378"/>
        <dbReference type="ChEBI" id="CHEBI:30616"/>
        <dbReference type="ChEBI" id="CHEBI:57986"/>
        <dbReference type="ChEBI" id="CHEBI:58210"/>
        <dbReference type="ChEBI" id="CHEBI:456216"/>
        <dbReference type="EC" id="2.7.1.26"/>
    </reaction>
</comment>
<dbReference type="Proteomes" id="UP000288943">
    <property type="component" value="Chromosome"/>
</dbReference>
<dbReference type="NCBIfam" id="NF004160">
    <property type="entry name" value="PRK05627.1-3"/>
    <property type="match status" value="1"/>
</dbReference>
<dbReference type="EMBL" id="CP026520">
    <property type="protein sequence ID" value="QAV20039.1"/>
    <property type="molecule type" value="Genomic_DNA"/>
</dbReference>
<dbReference type="GO" id="GO:0008531">
    <property type="term" value="F:riboflavin kinase activity"/>
    <property type="evidence" value="ECO:0007669"/>
    <property type="project" value="UniProtKB-UniRule"/>
</dbReference>
<dbReference type="AlphaFoldDB" id="A0A410X018"/>
<organism evidence="18 19">
    <name type="scientific">Paenibacillus chitinolyticus</name>
    <dbReference type="NCBI Taxonomy" id="79263"/>
    <lineage>
        <taxon>Bacteria</taxon>
        <taxon>Bacillati</taxon>
        <taxon>Bacillota</taxon>
        <taxon>Bacilli</taxon>
        <taxon>Bacillales</taxon>
        <taxon>Paenibacillaceae</taxon>
        <taxon>Paenibacillus</taxon>
    </lineage>
</organism>
<keyword evidence="12" id="KW-0511">Multifunctional enzyme</keyword>
<evidence type="ECO:0000256" key="2">
    <source>
        <dbReference type="ARBA" id="ARBA00004726"/>
    </source>
</evidence>
<evidence type="ECO:0000256" key="13">
    <source>
        <dbReference type="ARBA" id="ARBA00047880"/>
    </source>
</evidence>
<dbReference type="PANTHER" id="PTHR22749:SF6">
    <property type="entry name" value="RIBOFLAVIN KINASE"/>
    <property type="match status" value="1"/>
</dbReference>
<dbReference type="EMBL" id="JAMDMJ010000009">
    <property type="protein sequence ID" value="MCY9595894.1"/>
    <property type="molecule type" value="Genomic_DNA"/>
</dbReference>
<keyword evidence="4 15" id="KW-0285">Flavoprotein</keyword>
<dbReference type="NCBIfam" id="TIGR00083">
    <property type="entry name" value="ribF"/>
    <property type="match status" value="1"/>
</dbReference>
<dbReference type="UniPathway" id="UPA00277">
    <property type="reaction ID" value="UER00407"/>
</dbReference>
<dbReference type="OrthoDB" id="9803667at2"/>
<keyword evidence="11 15" id="KW-0067">ATP-binding</keyword>